<keyword evidence="4" id="KW-0143">Chaperone</keyword>
<dbReference type="AlphaFoldDB" id="A0A853AV05"/>
<keyword evidence="3" id="KW-0963">Cytoplasm</keyword>
<keyword evidence="7" id="KW-1185">Reference proteome</keyword>
<evidence type="ECO:0008006" key="8">
    <source>
        <dbReference type="Google" id="ProtNLM"/>
    </source>
</evidence>
<feature type="compositionally biased region" description="Polar residues" evidence="5">
    <location>
        <begin position="174"/>
        <end position="184"/>
    </location>
</feature>
<evidence type="ECO:0000256" key="1">
    <source>
        <dbReference type="ARBA" id="ARBA00004496"/>
    </source>
</evidence>
<comment type="caution">
    <text evidence="6">The sequence shown here is derived from an EMBL/GenBank/DDBJ whole genome shotgun (WGS) entry which is preliminary data.</text>
</comment>
<comment type="similarity">
    <text evidence="2">Belongs to the EspG family.</text>
</comment>
<accession>A0A853AV05</accession>
<sequence>MSVLGRWQLLPVHLDVVCKYLEIDALTLPLNVRSVGRTTEQLGLIARAETERMVAAGILVNDEIEPHLAEALKLLGHPYLWVDSIWFPKAGDDHCWRTVAAVTEGNRIVLGVQAPSDDPAYGGMLTVEVHENVPLPQVLLPTLPPAPPGNRGPVRVPASSFRTEQSEEDEPGSFMQTAMPTRGSSGDREYELYQAIGRTQHVRLGQIAANLRDQYGRTKRSSVVKWFDNVEPDGRYLDHNTRGSTGEQIYMLTPADARTIGAEIDRLVAQVR</sequence>
<dbReference type="RefSeq" id="WP_179724224.1">
    <property type="nucleotide sequence ID" value="NZ_BAABFH010000001.1"/>
</dbReference>
<evidence type="ECO:0000256" key="4">
    <source>
        <dbReference type="ARBA" id="ARBA00023186"/>
    </source>
</evidence>
<dbReference type="Pfam" id="PF14011">
    <property type="entry name" value="ESX-1_EspG"/>
    <property type="match status" value="1"/>
</dbReference>
<evidence type="ECO:0000313" key="7">
    <source>
        <dbReference type="Proteomes" id="UP000587002"/>
    </source>
</evidence>
<evidence type="ECO:0000256" key="2">
    <source>
        <dbReference type="ARBA" id="ARBA00006411"/>
    </source>
</evidence>
<organism evidence="6 7">
    <name type="scientific">Saccharopolyspora hordei</name>
    <dbReference type="NCBI Taxonomy" id="1838"/>
    <lineage>
        <taxon>Bacteria</taxon>
        <taxon>Bacillati</taxon>
        <taxon>Actinomycetota</taxon>
        <taxon>Actinomycetes</taxon>
        <taxon>Pseudonocardiales</taxon>
        <taxon>Pseudonocardiaceae</taxon>
        <taxon>Saccharopolyspora</taxon>
    </lineage>
</organism>
<name>A0A853AV05_9PSEU</name>
<reference evidence="6 7" key="1">
    <citation type="submission" date="2020-07" db="EMBL/GenBank/DDBJ databases">
        <title>Sequencing the genomes of 1000 actinobacteria strains.</title>
        <authorList>
            <person name="Klenk H.-P."/>
        </authorList>
    </citation>
    <scope>NUCLEOTIDE SEQUENCE [LARGE SCALE GENOMIC DNA]</scope>
    <source>
        <strain evidence="6 7">DSM 44065</strain>
    </source>
</reference>
<dbReference type="Proteomes" id="UP000587002">
    <property type="component" value="Unassembled WGS sequence"/>
</dbReference>
<feature type="region of interest" description="Disordered" evidence="5">
    <location>
        <begin position="144"/>
        <end position="186"/>
    </location>
</feature>
<dbReference type="EMBL" id="JACCFJ010000001">
    <property type="protein sequence ID" value="NYI86462.1"/>
    <property type="molecule type" value="Genomic_DNA"/>
</dbReference>
<proteinExistence type="inferred from homology"/>
<protein>
    <recommendedName>
        <fullName evidence="8">ESX secretion-associated protein EspG</fullName>
    </recommendedName>
</protein>
<gene>
    <name evidence="6" type="ORF">HNR68_005092</name>
</gene>
<comment type="subcellular location">
    <subcellularLocation>
        <location evidence="1">Cytoplasm</location>
    </subcellularLocation>
</comment>
<dbReference type="InterPro" id="IPR025734">
    <property type="entry name" value="EspG"/>
</dbReference>
<evidence type="ECO:0000313" key="6">
    <source>
        <dbReference type="EMBL" id="NYI86462.1"/>
    </source>
</evidence>
<evidence type="ECO:0000256" key="5">
    <source>
        <dbReference type="SAM" id="MobiDB-lite"/>
    </source>
</evidence>
<evidence type="ECO:0000256" key="3">
    <source>
        <dbReference type="ARBA" id="ARBA00022490"/>
    </source>
</evidence>